<accession>A0A0A8YFY9</accession>
<sequence>MGLEQSCFPSIMVVLMALRCVPPFSMYRLASHMFQQRIPI</sequence>
<dbReference type="EMBL" id="GBRH01273224">
    <property type="protein sequence ID" value="JAD24671.1"/>
    <property type="molecule type" value="Transcribed_RNA"/>
</dbReference>
<organism evidence="1">
    <name type="scientific">Arundo donax</name>
    <name type="common">Giant reed</name>
    <name type="synonym">Donax arundinaceus</name>
    <dbReference type="NCBI Taxonomy" id="35708"/>
    <lineage>
        <taxon>Eukaryota</taxon>
        <taxon>Viridiplantae</taxon>
        <taxon>Streptophyta</taxon>
        <taxon>Embryophyta</taxon>
        <taxon>Tracheophyta</taxon>
        <taxon>Spermatophyta</taxon>
        <taxon>Magnoliopsida</taxon>
        <taxon>Liliopsida</taxon>
        <taxon>Poales</taxon>
        <taxon>Poaceae</taxon>
        <taxon>PACMAD clade</taxon>
        <taxon>Arundinoideae</taxon>
        <taxon>Arundineae</taxon>
        <taxon>Arundo</taxon>
    </lineage>
</organism>
<reference evidence="1" key="1">
    <citation type="submission" date="2014-09" db="EMBL/GenBank/DDBJ databases">
        <authorList>
            <person name="Magalhaes I.L.F."/>
            <person name="Oliveira U."/>
            <person name="Santos F.R."/>
            <person name="Vidigal T.H.D.A."/>
            <person name="Brescovit A.D."/>
            <person name="Santos A.J."/>
        </authorList>
    </citation>
    <scope>NUCLEOTIDE SEQUENCE</scope>
    <source>
        <tissue evidence="1">Shoot tissue taken approximately 20 cm above the soil surface</tissue>
    </source>
</reference>
<reference evidence="1" key="2">
    <citation type="journal article" date="2015" name="Data Brief">
        <title>Shoot transcriptome of the giant reed, Arundo donax.</title>
        <authorList>
            <person name="Barrero R.A."/>
            <person name="Guerrero F.D."/>
            <person name="Moolhuijzen P."/>
            <person name="Goolsby J.A."/>
            <person name="Tidwell J."/>
            <person name="Bellgard S.E."/>
            <person name="Bellgard M.I."/>
        </authorList>
    </citation>
    <scope>NUCLEOTIDE SEQUENCE</scope>
    <source>
        <tissue evidence="1">Shoot tissue taken approximately 20 cm above the soil surface</tissue>
    </source>
</reference>
<dbReference type="AlphaFoldDB" id="A0A0A8YFY9"/>
<protein>
    <submittedName>
        <fullName evidence="1">Uncharacterized protein</fullName>
    </submittedName>
</protein>
<proteinExistence type="predicted"/>
<evidence type="ECO:0000313" key="1">
    <source>
        <dbReference type="EMBL" id="JAD24671.1"/>
    </source>
</evidence>
<name>A0A0A8YFY9_ARUDO</name>